<protein>
    <submittedName>
        <fullName evidence="8">Sec-independent protein translocase TatD</fullName>
    </submittedName>
</protein>
<dbReference type="FunFam" id="3.20.20.140:FF:000018">
    <property type="entry name" value="3'-5' ssDNA/RNA exonuclease TatD"/>
    <property type="match status" value="1"/>
</dbReference>
<dbReference type="SUPFAM" id="SSF51556">
    <property type="entry name" value="Metallo-dependent hydrolases"/>
    <property type="match status" value="1"/>
</dbReference>
<keyword evidence="6" id="KW-0460">Magnesium</keyword>
<dbReference type="GO" id="GO:0004527">
    <property type="term" value="F:exonuclease activity"/>
    <property type="evidence" value="ECO:0007669"/>
    <property type="project" value="UniProtKB-KW"/>
</dbReference>
<keyword evidence="4" id="KW-0378">Hydrolase</keyword>
<feature type="binding site" evidence="7">
    <location>
        <position position="209"/>
    </location>
    <ligand>
        <name>a divalent metal cation</name>
        <dbReference type="ChEBI" id="CHEBI:60240"/>
        <label>1</label>
    </ligand>
</feature>
<dbReference type="InterPro" id="IPR032466">
    <property type="entry name" value="Metal_Hydrolase"/>
</dbReference>
<evidence type="ECO:0000313" key="9">
    <source>
        <dbReference type="Proteomes" id="UP000026913"/>
    </source>
</evidence>
<dbReference type="KEGG" id="pman:OU5_1678"/>
<dbReference type="Gene3D" id="3.20.20.140">
    <property type="entry name" value="Metal-dependent hydrolases"/>
    <property type="match status" value="1"/>
</dbReference>
<reference evidence="8 9" key="1">
    <citation type="journal article" date="2012" name="J. Bacteriol.">
        <title>Genome sequence of cold-adapted Pseudomonas mandelii strain JR-1.</title>
        <authorList>
            <person name="Jang S.H."/>
            <person name="Kim J."/>
            <person name="Kim J."/>
            <person name="Hong S."/>
            <person name="Lee C."/>
        </authorList>
    </citation>
    <scope>NUCLEOTIDE SEQUENCE [LARGE SCALE GENOMIC DNA]</scope>
    <source>
        <strain evidence="8 9">JR-1</strain>
    </source>
</reference>
<keyword evidence="2" id="KW-0540">Nuclease</keyword>
<keyword evidence="5" id="KW-0269">Exonuclease</keyword>
<evidence type="ECO:0000256" key="7">
    <source>
        <dbReference type="PIRSR" id="PIRSR005902-1"/>
    </source>
</evidence>
<feature type="binding site" evidence="7">
    <location>
        <position position="158"/>
    </location>
    <ligand>
        <name>a divalent metal cation</name>
        <dbReference type="ChEBI" id="CHEBI:60240"/>
        <label>2</label>
    </ligand>
</feature>
<dbReference type="InterPro" id="IPR001130">
    <property type="entry name" value="TatD-like"/>
</dbReference>
<evidence type="ECO:0000256" key="3">
    <source>
        <dbReference type="ARBA" id="ARBA00022723"/>
    </source>
</evidence>
<dbReference type="AlphaFoldDB" id="A0A024E7K4"/>
<dbReference type="OrthoDB" id="9810005at2"/>
<gene>
    <name evidence="8" type="ORF">OU5_1678</name>
</gene>
<dbReference type="CDD" id="cd01310">
    <property type="entry name" value="TatD_DNAse"/>
    <property type="match status" value="1"/>
</dbReference>
<proteinExistence type="predicted"/>
<dbReference type="Pfam" id="PF01026">
    <property type="entry name" value="TatD_DNase"/>
    <property type="match status" value="1"/>
</dbReference>
<keyword evidence="1" id="KW-0963">Cytoplasm</keyword>
<evidence type="ECO:0000256" key="5">
    <source>
        <dbReference type="ARBA" id="ARBA00022839"/>
    </source>
</evidence>
<dbReference type="HOGENOM" id="CLU_031506_1_2_6"/>
<evidence type="ECO:0000256" key="4">
    <source>
        <dbReference type="ARBA" id="ARBA00022801"/>
    </source>
</evidence>
<dbReference type="InterPro" id="IPR050891">
    <property type="entry name" value="TatD-type_Hydrolase"/>
</dbReference>
<sequence length="275" mass="30848">MQLIDIGVNLTNPSFADKHQAVLDRAYAAGVCQLVLTGTSVEGSEQALELCRQLDETAQRLFATAGIHPHSASDWNADSDQRLRSLLKEPNVVAVGECGLDFNRDFSPRPQQEKVLEEHLAMAVELQLPVFLHERDASQRLLEILRDYRDQLPAAVVHCFTGEKKALFSYLDLDLHIGITGWICDERRGTHLHPLVKEIKRGRLMLESDAPYLLPRSLRPKPKNGRNEPAYLTEVLREVALHRGEAEEDLAAHTTACARAFYGLPSIPRQPQIPL</sequence>
<dbReference type="RefSeq" id="WP_010461617.1">
    <property type="nucleotide sequence ID" value="NZ_CP005960.1"/>
</dbReference>
<feature type="binding site" evidence="7">
    <location>
        <position position="97"/>
    </location>
    <ligand>
        <name>a divalent metal cation</name>
        <dbReference type="ChEBI" id="CHEBI:60240"/>
        <label>1</label>
    </ligand>
</feature>
<dbReference type="EMBL" id="CP005960">
    <property type="protein sequence ID" value="AHZ68757.1"/>
    <property type="molecule type" value="Genomic_DNA"/>
</dbReference>
<evidence type="ECO:0000256" key="6">
    <source>
        <dbReference type="ARBA" id="ARBA00022842"/>
    </source>
</evidence>
<evidence type="ECO:0000313" key="8">
    <source>
        <dbReference type="EMBL" id="AHZ68757.1"/>
    </source>
</evidence>
<dbReference type="PIRSF" id="PIRSF005902">
    <property type="entry name" value="DNase_TatD"/>
    <property type="match status" value="1"/>
</dbReference>
<organism evidence="8 9">
    <name type="scientific">Pseudomonas mandelii JR-1</name>
    <dbReference type="NCBI Taxonomy" id="1147786"/>
    <lineage>
        <taxon>Bacteria</taxon>
        <taxon>Pseudomonadati</taxon>
        <taxon>Pseudomonadota</taxon>
        <taxon>Gammaproteobacteria</taxon>
        <taxon>Pseudomonadales</taxon>
        <taxon>Pseudomonadaceae</taxon>
        <taxon>Pseudomonas</taxon>
    </lineage>
</organism>
<keyword evidence="3 7" id="KW-0479">Metal-binding</keyword>
<dbReference type="PANTHER" id="PTHR10060:SF15">
    <property type="entry name" value="DEOXYRIBONUCLEASE TATDN1"/>
    <property type="match status" value="1"/>
</dbReference>
<evidence type="ECO:0000256" key="1">
    <source>
        <dbReference type="ARBA" id="ARBA00022490"/>
    </source>
</evidence>
<dbReference type="Proteomes" id="UP000026913">
    <property type="component" value="Chromosome"/>
</dbReference>
<accession>A0A024E7K4</accession>
<feature type="binding site" evidence="7">
    <location>
        <position position="133"/>
    </location>
    <ligand>
        <name>a divalent metal cation</name>
        <dbReference type="ChEBI" id="CHEBI:60240"/>
        <label>2</label>
    </ligand>
</feature>
<dbReference type="PANTHER" id="PTHR10060">
    <property type="entry name" value="TATD FAMILY DEOXYRIBONUCLEASE"/>
    <property type="match status" value="1"/>
</dbReference>
<dbReference type="GO" id="GO:0046872">
    <property type="term" value="F:metal ion binding"/>
    <property type="evidence" value="ECO:0007669"/>
    <property type="project" value="UniProtKB-KW"/>
</dbReference>
<evidence type="ECO:0000256" key="2">
    <source>
        <dbReference type="ARBA" id="ARBA00022722"/>
    </source>
</evidence>
<name>A0A024E7K4_9PSED</name>